<organism evidence="4 5">
    <name type="scientific">Blastopirellula marina</name>
    <dbReference type="NCBI Taxonomy" id="124"/>
    <lineage>
        <taxon>Bacteria</taxon>
        <taxon>Pseudomonadati</taxon>
        <taxon>Planctomycetota</taxon>
        <taxon>Planctomycetia</taxon>
        <taxon>Pirellulales</taxon>
        <taxon>Pirellulaceae</taxon>
        <taxon>Blastopirellula</taxon>
    </lineage>
</organism>
<dbReference type="InterPro" id="IPR029063">
    <property type="entry name" value="SAM-dependent_MTases_sf"/>
</dbReference>
<dbReference type="AlphaFoldDB" id="A0A2S8GPX1"/>
<reference evidence="4 5" key="1">
    <citation type="submission" date="2018-02" db="EMBL/GenBank/DDBJ databases">
        <title>Comparative genomes isolates from brazilian mangrove.</title>
        <authorList>
            <person name="Araujo J.E."/>
            <person name="Taketani R.G."/>
            <person name="Silva M.C.P."/>
            <person name="Loureco M.V."/>
            <person name="Andreote F.D."/>
        </authorList>
    </citation>
    <scope>NUCLEOTIDE SEQUENCE [LARGE SCALE GENOMIC DNA]</scope>
    <source>
        <strain evidence="4 5">Nap-Phe MGV</strain>
    </source>
</reference>
<dbReference type="EMBL" id="PUHZ01000009">
    <property type="protein sequence ID" value="PQO46486.1"/>
    <property type="molecule type" value="Genomic_DNA"/>
</dbReference>
<dbReference type="InterPro" id="IPR041698">
    <property type="entry name" value="Methyltransf_25"/>
</dbReference>
<accession>A0A2S8GPX1</accession>
<sequence length="240" mass="27106">MNDTQSQKSTVEEIRARFDNDVERFSNLETGQSATLDARLVLDLITRVAAAQVPGDAKVLDIGCGAGNYTLRLLQQKPGCDCTLIDLSQPMLTRAVERLENSSASHIETHCGDVRDVPLPSETFDIVMAAAVLHHLRDDNDWEQTFRKVLDAMKPGGMFLVSDLVEQEVAAVREVQWERYGDYLRELKDDNYRQAVFDYIEKEDTPRSLAYQLNLCREVGFRQVDVLHANTCFASYCAVK</sequence>
<feature type="domain" description="Methyltransferase" evidence="3">
    <location>
        <begin position="59"/>
        <end position="157"/>
    </location>
</feature>
<dbReference type="SUPFAM" id="SSF53335">
    <property type="entry name" value="S-adenosyl-L-methionine-dependent methyltransferases"/>
    <property type="match status" value="1"/>
</dbReference>
<evidence type="ECO:0000313" key="5">
    <source>
        <dbReference type="Proteomes" id="UP000237819"/>
    </source>
</evidence>
<protein>
    <submittedName>
        <fullName evidence="4">Class I SAM-dependent methyltransferase</fullName>
    </submittedName>
</protein>
<dbReference type="GO" id="GO:0032259">
    <property type="term" value="P:methylation"/>
    <property type="evidence" value="ECO:0007669"/>
    <property type="project" value="UniProtKB-KW"/>
</dbReference>
<dbReference type="RefSeq" id="WP_105334964.1">
    <property type="nucleotide sequence ID" value="NZ_PUHZ01000009.1"/>
</dbReference>
<dbReference type="Gene3D" id="3.40.50.150">
    <property type="entry name" value="Vaccinia Virus protein VP39"/>
    <property type="match status" value="1"/>
</dbReference>
<dbReference type="GO" id="GO:0008168">
    <property type="term" value="F:methyltransferase activity"/>
    <property type="evidence" value="ECO:0007669"/>
    <property type="project" value="UniProtKB-KW"/>
</dbReference>
<dbReference type="CDD" id="cd02440">
    <property type="entry name" value="AdoMet_MTases"/>
    <property type="match status" value="1"/>
</dbReference>
<gene>
    <name evidence="4" type="ORF">C5Y93_08400</name>
</gene>
<proteinExistence type="predicted"/>
<evidence type="ECO:0000256" key="1">
    <source>
        <dbReference type="ARBA" id="ARBA00022603"/>
    </source>
</evidence>
<dbReference type="PANTHER" id="PTHR43861:SF1">
    <property type="entry name" value="TRANS-ACONITATE 2-METHYLTRANSFERASE"/>
    <property type="match status" value="1"/>
</dbReference>
<dbReference type="Pfam" id="PF13649">
    <property type="entry name" value="Methyltransf_25"/>
    <property type="match status" value="1"/>
</dbReference>
<evidence type="ECO:0000259" key="3">
    <source>
        <dbReference type="Pfam" id="PF13649"/>
    </source>
</evidence>
<name>A0A2S8GPX1_9BACT</name>
<dbReference type="PANTHER" id="PTHR43861">
    <property type="entry name" value="TRANS-ACONITATE 2-METHYLTRANSFERASE-RELATED"/>
    <property type="match status" value="1"/>
</dbReference>
<evidence type="ECO:0000256" key="2">
    <source>
        <dbReference type="ARBA" id="ARBA00022679"/>
    </source>
</evidence>
<keyword evidence="1 4" id="KW-0489">Methyltransferase</keyword>
<evidence type="ECO:0000313" key="4">
    <source>
        <dbReference type="EMBL" id="PQO46486.1"/>
    </source>
</evidence>
<keyword evidence="2 4" id="KW-0808">Transferase</keyword>
<dbReference type="OrthoDB" id="278023at2"/>
<comment type="caution">
    <text evidence="4">The sequence shown here is derived from an EMBL/GenBank/DDBJ whole genome shotgun (WGS) entry which is preliminary data.</text>
</comment>
<dbReference type="Proteomes" id="UP000237819">
    <property type="component" value="Unassembled WGS sequence"/>
</dbReference>